<organism evidence="2 3">
    <name type="scientific">Rhodocollybia butyracea</name>
    <dbReference type="NCBI Taxonomy" id="206335"/>
    <lineage>
        <taxon>Eukaryota</taxon>
        <taxon>Fungi</taxon>
        <taxon>Dikarya</taxon>
        <taxon>Basidiomycota</taxon>
        <taxon>Agaricomycotina</taxon>
        <taxon>Agaricomycetes</taxon>
        <taxon>Agaricomycetidae</taxon>
        <taxon>Agaricales</taxon>
        <taxon>Marasmiineae</taxon>
        <taxon>Omphalotaceae</taxon>
        <taxon>Rhodocollybia</taxon>
    </lineage>
</organism>
<feature type="compositionally biased region" description="Polar residues" evidence="1">
    <location>
        <begin position="145"/>
        <end position="155"/>
    </location>
</feature>
<dbReference type="AlphaFoldDB" id="A0A9P5P3Z9"/>
<gene>
    <name evidence="2" type="ORF">BDP27DRAFT_1433933</name>
</gene>
<proteinExistence type="predicted"/>
<feature type="compositionally biased region" description="Polar residues" evidence="1">
    <location>
        <begin position="521"/>
        <end position="538"/>
    </location>
</feature>
<keyword evidence="3" id="KW-1185">Reference proteome</keyword>
<accession>A0A9P5P3Z9</accession>
<evidence type="ECO:0000313" key="2">
    <source>
        <dbReference type="EMBL" id="KAF9050945.1"/>
    </source>
</evidence>
<evidence type="ECO:0000313" key="3">
    <source>
        <dbReference type="Proteomes" id="UP000772434"/>
    </source>
</evidence>
<dbReference type="OrthoDB" id="3124816at2759"/>
<comment type="caution">
    <text evidence="2">The sequence shown here is derived from an EMBL/GenBank/DDBJ whole genome shotgun (WGS) entry which is preliminary data.</text>
</comment>
<feature type="region of interest" description="Disordered" evidence="1">
    <location>
        <begin position="512"/>
        <end position="543"/>
    </location>
</feature>
<evidence type="ECO:0000256" key="1">
    <source>
        <dbReference type="SAM" id="MobiDB-lite"/>
    </source>
</evidence>
<feature type="region of interest" description="Disordered" evidence="1">
    <location>
        <begin position="608"/>
        <end position="701"/>
    </location>
</feature>
<feature type="region of interest" description="Disordered" evidence="1">
    <location>
        <begin position="129"/>
        <end position="155"/>
    </location>
</feature>
<feature type="compositionally biased region" description="Basic and acidic residues" evidence="1">
    <location>
        <begin position="636"/>
        <end position="645"/>
    </location>
</feature>
<reference evidence="2" key="1">
    <citation type="submission" date="2020-11" db="EMBL/GenBank/DDBJ databases">
        <authorList>
            <consortium name="DOE Joint Genome Institute"/>
            <person name="Ahrendt S."/>
            <person name="Riley R."/>
            <person name="Andreopoulos W."/>
            <person name="Labutti K."/>
            <person name="Pangilinan J."/>
            <person name="Ruiz-Duenas F.J."/>
            <person name="Barrasa J.M."/>
            <person name="Sanchez-Garcia M."/>
            <person name="Camarero S."/>
            <person name="Miyauchi S."/>
            <person name="Serrano A."/>
            <person name="Linde D."/>
            <person name="Babiker R."/>
            <person name="Drula E."/>
            <person name="Ayuso-Fernandez I."/>
            <person name="Pacheco R."/>
            <person name="Padilla G."/>
            <person name="Ferreira P."/>
            <person name="Barriuso J."/>
            <person name="Kellner H."/>
            <person name="Castanera R."/>
            <person name="Alfaro M."/>
            <person name="Ramirez L."/>
            <person name="Pisabarro A.G."/>
            <person name="Kuo A."/>
            <person name="Tritt A."/>
            <person name="Lipzen A."/>
            <person name="He G."/>
            <person name="Yan M."/>
            <person name="Ng V."/>
            <person name="Cullen D."/>
            <person name="Martin F."/>
            <person name="Rosso M.-N."/>
            <person name="Henrissat B."/>
            <person name="Hibbett D."/>
            <person name="Martinez A.T."/>
            <person name="Grigoriev I.V."/>
        </authorList>
    </citation>
    <scope>NUCLEOTIDE SEQUENCE</scope>
    <source>
        <strain evidence="2">AH 40177</strain>
    </source>
</reference>
<feature type="region of interest" description="Disordered" evidence="1">
    <location>
        <begin position="41"/>
        <end position="73"/>
    </location>
</feature>
<protein>
    <submittedName>
        <fullName evidence="2">Uncharacterized protein</fullName>
    </submittedName>
</protein>
<dbReference type="EMBL" id="JADNRY010000460">
    <property type="protein sequence ID" value="KAF9050945.1"/>
    <property type="molecule type" value="Genomic_DNA"/>
</dbReference>
<name>A0A9P5P3Z9_9AGAR</name>
<sequence length="701" mass="79518">MATTTRTCEEIDETTQQSTSYPVYVVTPNSSNIQRVIDRSRQAEATENTPLYFPERGRPLGRNPRNRSMSLSPTRLRAARLSALGTNPAPEEPERSLRHQYYTRESAGIPIRPESHQRDLHTELQDQIDTSDHRSMKSPHRSPISLHSSDRQTLTDLQESIQEVPRTPTHMLSQRISPVFQTPETPSVFNQVTQQPELLTEDRISEVKDHSERISHSQIHLFITRHQDITTPVQIDPKTYSEQYRSIMNESPYAPGVITPLSSPREPLNVTQSDFPELRDRDGYRRSRDQLHATAHLIRDLLVRLGINNQMDRTAVGWLRVLETLATTPLSNMPINLANNIREPRNAGLLNHYVHIIRGQPYRDIVENSDWLSIIPNLSSRPPTHDESPRQRILRLRANLEMLTPEPVVSGTSSDDGRRRNQLDEAMQLGFGNLTSRARALLLRVGFALNLNRTPIGWLRALREVANVNDDTFTPELSQVFQGDNIDQILTLERESNSPEFNVILDNSLYPSELIPPTPSDNPRQGGISNSSSGSDTPYQMLDDPVPPYLEQDWEKYQQQLAIARSFQQQGPPGPKREEGIPEIGQQENQSLGEITNDFLQWVQDKKEDPSMELETNSSSTQTKTLNRPLNHSQRRGMEWKRMKAPENNLTTSLTNSKPELDSQEATNNSTPATGKFYKGFPTAPGNTGWPISVHKSLSEG</sequence>
<feature type="compositionally biased region" description="Polar residues" evidence="1">
    <location>
        <begin position="614"/>
        <end position="632"/>
    </location>
</feature>
<feature type="compositionally biased region" description="Polar residues" evidence="1">
    <location>
        <begin position="648"/>
        <end position="673"/>
    </location>
</feature>
<dbReference type="Proteomes" id="UP000772434">
    <property type="component" value="Unassembled WGS sequence"/>
</dbReference>